<dbReference type="EMBL" id="VLLG01000002">
    <property type="protein sequence ID" value="TWI92168.1"/>
    <property type="molecule type" value="Genomic_DNA"/>
</dbReference>
<gene>
    <name evidence="4" type="ORF">LX66_1551</name>
</gene>
<evidence type="ECO:0000313" key="4">
    <source>
        <dbReference type="EMBL" id="TWI92168.1"/>
    </source>
</evidence>
<keyword evidence="2 3" id="KW-0479">Metal-binding</keyword>
<feature type="binding site" evidence="3">
    <location>
        <position position="136"/>
    </location>
    <ligand>
        <name>a divalent metal cation</name>
        <dbReference type="ChEBI" id="CHEBI:60240"/>
    </ligand>
</feature>
<dbReference type="RefSeq" id="WP_145711445.1">
    <property type="nucleotide sequence ID" value="NZ_BAAAFY010000001.1"/>
</dbReference>
<sequence>MDKKYFLTLAAYNSWANNIAIAWLDQVNGRQWEQVVPSSFSSIKQTVIHIASAEKIWIDFWKNIPDPVYLSAEFKGTKNDLVEIWRAASAGLRHFIEEYPEENYTQQVTFRYPRGGEGRMEFWQTFSHIINHSTYHRGQLVTILRQVGFTKFSSIDLATFYRDPHQ</sequence>
<protein>
    <submittedName>
        <fullName evidence="4">Putative damage-inducible protein DinB</fullName>
    </submittedName>
</protein>
<feature type="binding site" evidence="3">
    <location>
        <position position="132"/>
    </location>
    <ligand>
        <name>a divalent metal cation</name>
        <dbReference type="ChEBI" id="CHEBI:60240"/>
    </ligand>
</feature>
<dbReference type="Proteomes" id="UP000316778">
    <property type="component" value="Unassembled WGS sequence"/>
</dbReference>
<organism evidence="4 5">
    <name type="scientific">Chitinophaga japonensis</name>
    <name type="common">Flexibacter japonensis</name>
    <dbReference type="NCBI Taxonomy" id="104662"/>
    <lineage>
        <taxon>Bacteria</taxon>
        <taxon>Pseudomonadati</taxon>
        <taxon>Bacteroidota</taxon>
        <taxon>Chitinophagia</taxon>
        <taxon>Chitinophagales</taxon>
        <taxon>Chitinophagaceae</taxon>
        <taxon>Chitinophaga</taxon>
    </lineage>
</organism>
<comment type="caution">
    <text evidence="4">The sequence shown here is derived from an EMBL/GenBank/DDBJ whole genome shotgun (WGS) entry which is preliminary data.</text>
</comment>
<evidence type="ECO:0000256" key="1">
    <source>
        <dbReference type="ARBA" id="ARBA00008635"/>
    </source>
</evidence>
<evidence type="ECO:0000256" key="2">
    <source>
        <dbReference type="ARBA" id="ARBA00022723"/>
    </source>
</evidence>
<dbReference type="Pfam" id="PF05163">
    <property type="entry name" value="DinB"/>
    <property type="match status" value="1"/>
</dbReference>
<dbReference type="GO" id="GO:0046872">
    <property type="term" value="F:metal ion binding"/>
    <property type="evidence" value="ECO:0007669"/>
    <property type="project" value="UniProtKB-KW"/>
</dbReference>
<dbReference type="SUPFAM" id="SSF109854">
    <property type="entry name" value="DinB/YfiT-like putative metalloenzymes"/>
    <property type="match status" value="1"/>
</dbReference>
<proteinExistence type="inferred from homology"/>
<dbReference type="OrthoDB" id="9811413at2"/>
<dbReference type="AlphaFoldDB" id="A0A562TFY5"/>
<feature type="binding site" evidence="3">
    <location>
        <position position="49"/>
    </location>
    <ligand>
        <name>a divalent metal cation</name>
        <dbReference type="ChEBI" id="CHEBI:60240"/>
    </ligand>
</feature>
<name>A0A562TFY5_CHIJA</name>
<keyword evidence="5" id="KW-1185">Reference proteome</keyword>
<dbReference type="PANTHER" id="PTHR37302:SF3">
    <property type="entry name" value="DAMAGE-INDUCIBLE PROTEIN DINB"/>
    <property type="match status" value="1"/>
</dbReference>
<dbReference type="InterPro" id="IPR034660">
    <property type="entry name" value="DinB/YfiT-like"/>
</dbReference>
<dbReference type="Gene3D" id="1.20.120.450">
    <property type="entry name" value="dinb family like domain"/>
    <property type="match status" value="1"/>
</dbReference>
<reference evidence="4 5" key="1">
    <citation type="journal article" date="2013" name="Stand. Genomic Sci.">
        <title>Genomic Encyclopedia of Type Strains, Phase I: The one thousand microbial genomes (KMG-I) project.</title>
        <authorList>
            <person name="Kyrpides N.C."/>
            <person name="Woyke T."/>
            <person name="Eisen J.A."/>
            <person name="Garrity G."/>
            <person name="Lilburn T.G."/>
            <person name="Beck B.J."/>
            <person name="Whitman W.B."/>
            <person name="Hugenholtz P."/>
            <person name="Klenk H.P."/>
        </authorList>
    </citation>
    <scope>NUCLEOTIDE SEQUENCE [LARGE SCALE GENOMIC DNA]</scope>
    <source>
        <strain evidence="4 5">DSM 13484</strain>
    </source>
</reference>
<dbReference type="PANTHER" id="PTHR37302">
    <property type="entry name" value="SLR1116 PROTEIN"/>
    <property type="match status" value="1"/>
</dbReference>
<evidence type="ECO:0000256" key="3">
    <source>
        <dbReference type="PIRSR" id="PIRSR607837-1"/>
    </source>
</evidence>
<accession>A0A562TFY5</accession>
<comment type="similarity">
    <text evidence="1">Belongs to the DinB family.</text>
</comment>
<dbReference type="InterPro" id="IPR007837">
    <property type="entry name" value="DinB"/>
</dbReference>
<evidence type="ECO:0000313" key="5">
    <source>
        <dbReference type="Proteomes" id="UP000316778"/>
    </source>
</evidence>